<keyword evidence="5 9" id="KW-0560">Oxidoreductase</keyword>
<dbReference type="AlphaFoldDB" id="A0A6C7E9L4"/>
<evidence type="ECO:0000256" key="5">
    <source>
        <dbReference type="ARBA" id="ARBA00023002"/>
    </source>
</evidence>
<feature type="domain" description="Alpha-glycerophosphate oxidase C-terminal" evidence="8">
    <location>
        <begin position="439"/>
        <end position="520"/>
    </location>
</feature>
<evidence type="ECO:0000256" key="2">
    <source>
        <dbReference type="ARBA" id="ARBA00007330"/>
    </source>
</evidence>
<evidence type="ECO:0000313" key="9">
    <source>
        <dbReference type="EMBL" id="BAN01845.1"/>
    </source>
</evidence>
<evidence type="ECO:0000256" key="6">
    <source>
        <dbReference type="SAM" id="MobiDB-lite"/>
    </source>
</evidence>
<dbReference type="KEGG" id="aym:YM304_15310"/>
<dbReference type="GO" id="GO:0046168">
    <property type="term" value="P:glycerol-3-phosphate catabolic process"/>
    <property type="evidence" value="ECO:0007669"/>
    <property type="project" value="TreeGrafter"/>
</dbReference>
<keyword evidence="3" id="KW-0285">Flavoprotein</keyword>
<dbReference type="Pfam" id="PF01266">
    <property type="entry name" value="DAO"/>
    <property type="match status" value="1"/>
</dbReference>
<gene>
    <name evidence="9" type="primary">glpD</name>
    <name evidence="9" type="ORF">YM304_15310</name>
</gene>
<dbReference type="InterPro" id="IPR000447">
    <property type="entry name" value="G3P_DH_FAD-dep"/>
</dbReference>
<comment type="similarity">
    <text evidence="2">Belongs to the FAD-dependent glycerol-3-phosphate dehydrogenase family.</text>
</comment>
<dbReference type="SUPFAM" id="SSF51905">
    <property type="entry name" value="FAD/NAD(P)-binding domain"/>
    <property type="match status" value="1"/>
</dbReference>
<dbReference type="OrthoDB" id="9766796at2"/>
<keyword evidence="10" id="KW-1185">Reference proteome</keyword>
<dbReference type="InterPro" id="IPR036188">
    <property type="entry name" value="FAD/NAD-bd_sf"/>
</dbReference>
<dbReference type="SUPFAM" id="SSF54373">
    <property type="entry name" value="FAD-linked reductases, C-terminal domain"/>
    <property type="match status" value="1"/>
</dbReference>
<evidence type="ECO:0000259" key="7">
    <source>
        <dbReference type="Pfam" id="PF01266"/>
    </source>
</evidence>
<accession>A0A6C7E9L4</accession>
<dbReference type="InterPro" id="IPR006076">
    <property type="entry name" value="FAD-dep_OxRdtase"/>
</dbReference>
<dbReference type="Gene3D" id="3.50.50.60">
    <property type="entry name" value="FAD/NAD(P)-binding domain"/>
    <property type="match status" value="1"/>
</dbReference>
<dbReference type="RefSeq" id="WP_015441092.1">
    <property type="nucleotide sequence ID" value="NC_020520.1"/>
</dbReference>
<dbReference type="InterPro" id="IPR038299">
    <property type="entry name" value="DAO_C_sf"/>
</dbReference>
<name>A0A6C7E9L4_ILUCY</name>
<reference evidence="9 10" key="1">
    <citation type="journal article" date="2013" name="Int. J. Syst. Evol. Microbiol.">
        <title>Ilumatobacter nonamiense sp. nov. and Ilumatobacter coccineum sp. nov., isolated from seashore sand.</title>
        <authorList>
            <person name="Matsumoto A."/>
            <person name="Kasai H."/>
            <person name="Matsuo Y."/>
            <person name="Shizuri Y."/>
            <person name="Ichikawa N."/>
            <person name="Fujita N."/>
            <person name="Omura S."/>
            <person name="Takahashi Y."/>
        </authorList>
    </citation>
    <scope>NUCLEOTIDE SEQUENCE [LARGE SCALE GENOMIC DNA]</scope>
    <source>
        <strain evidence="10">NBRC 103263 / KCTC 29153 / YM16-304</strain>
    </source>
</reference>
<dbReference type="EC" id="1.1.5.3" evidence="9"/>
<dbReference type="Pfam" id="PF16901">
    <property type="entry name" value="DAO_C"/>
    <property type="match status" value="1"/>
</dbReference>
<feature type="region of interest" description="Disordered" evidence="6">
    <location>
        <begin position="541"/>
        <end position="564"/>
    </location>
</feature>
<feature type="domain" description="FAD dependent oxidoreductase" evidence="7">
    <location>
        <begin position="17"/>
        <end position="344"/>
    </location>
</feature>
<keyword evidence="4" id="KW-0274">FAD</keyword>
<evidence type="ECO:0000256" key="4">
    <source>
        <dbReference type="ARBA" id="ARBA00022827"/>
    </source>
</evidence>
<proteinExistence type="inferred from homology"/>
<dbReference type="Proteomes" id="UP000011863">
    <property type="component" value="Chromosome"/>
</dbReference>
<dbReference type="Gene3D" id="3.30.9.10">
    <property type="entry name" value="D-Amino Acid Oxidase, subunit A, domain 2"/>
    <property type="match status" value="1"/>
</dbReference>
<organism evidence="9 10">
    <name type="scientific">Ilumatobacter coccineus (strain NBRC 103263 / KCTC 29153 / YM16-304)</name>
    <dbReference type="NCBI Taxonomy" id="1313172"/>
    <lineage>
        <taxon>Bacteria</taxon>
        <taxon>Bacillati</taxon>
        <taxon>Actinomycetota</taxon>
        <taxon>Acidimicrobiia</taxon>
        <taxon>Acidimicrobiales</taxon>
        <taxon>Ilumatobacteraceae</taxon>
        <taxon>Ilumatobacter</taxon>
    </lineage>
</organism>
<dbReference type="EMBL" id="AP012057">
    <property type="protein sequence ID" value="BAN01845.1"/>
    <property type="molecule type" value="Genomic_DNA"/>
</dbReference>
<dbReference type="GO" id="GO:0004368">
    <property type="term" value="F:glycerol-3-phosphate dehydrogenase (quinone) activity"/>
    <property type="evidence" value="ECO:0007669"/>
    <property type="project" value="UniProtKB-EC"/>
</dbReference>
<evidence type="ECO:0000259" key="8">
    <source>
        <dbReference type="Pfam" id="PF16901"/>
    </source>
</evidence>
<dbReference type="PANTHER" id="PTHR11985:SF15">
    <property type="entry name" value="GLYCEROL-3-PHOSPHATE DEHYDROGENASE, MITOCHONDRIAL"/>
    <property type="match status" value="1"/>
</dbReference>
<dbReference type="PRINTS" id="PR01001">
    <property type="entry name" value="FADG3PDH"/>
</dbReference>
<dbReference type="Gene3D" id="1.10.8.870">
    <property type="entry name" value="Alpha-glycerophosphate oxidase, cap domain"/>
    <property type="match status" value="1"/>
</dbReference>
<sequence>MALRETHIDRMRDGSFDTLVIGGGINGAVTAASLAGRGASVALIDRGDFAHFTSQASSNLVWGGFKYLENYELWLVFKLCQSRNRLMRAYRDNIKEIGFYAALDKKGPYPPWFAALGALGYWIIGQFGTRWPRLLSREKIEREEPAINTTDVAGGIEYRDGILIDNDARFVFSFVRSAIEAGAAAANYVEMVSATRDGDRWTAQLRDVDTGEEFQTTARTIVNAAGPFVDETNQSWGLTTDHRIVYSKGIHLVVPRLTTKHHDKVLAFYDDTERLFYVIPMGRRSVIGTTDTRVDTPYTEADDDDIEFLLEQINARMDLDRPLRKPDIIAKRCGVRPLVVSTDGADHTEVDWTKLSRKHAVETDHRQRVVTIFGGKLTDCLNVGEEVAEAVEQLGIPLEKDLHNWYGEPARATRKEFFRQARLMKLDRIRDKPEVEPLSDRLWRRYGRRAFAMLDAIREEPAMAEDIMGSADYIRVELHEAARSEMVTKLEDFMRRRSKIELVVSDHDIDHSPGLREVAEILFGADQADARLAEYFGGDDNIPDAVKAGPPPSESTKSAGDVLV</sequence>
<comment type="cofactor">
    <cofactor evidence="1">
        <name>FAD</name>
        <dbReference type="ChEBI" id="CHEBI:57692"/>
    </cofactor>
</comment>
<dbReference type="PANTHER" id="PTHR11985">
    <property type="entry name" value="GLYCEROL-3-PHOSPHATE DEHYDROGENASE"/>
    <property type="match status" value="1"/>
</dbReference>
<dbReference type="InterPro" id="IPR031656">
    <property type="entry name" value="DAO_C"/>
</dbReference>
<evidence type="ECO:0000313" key="10">
    <source>
        <dbReference type="Proteomes" id="UP000011863"/>
    </source>
</evidence>
<protein>
    <submittedName>
        <fullName evidence="9">Glycerol-3-phosphate dehydrogenase</fullName>
        <ecNumber evidence="9">1.1.5.3</ecNumber>
    </submittedName>
</protein>
<evidence type="ECO:0000256" key="3">
    <source>
        <dbReference type="ARBA" id="ARBA00022630"/>
    </source>
</evidence>
<evidence type="ECO:0000256" key="1">
    <source>
        <dbReference type="ARBA" id="ARBA00001974"/>
    </source>
</evidence>